<evidence type="ECO:0000313" key="4">
    <source>
        <dbReference type="Proteomes" id="UP000289734"/>
    </source>
</evidence>
<sequence length="318" mass="35307">MKLKTTLTCLLFIVSALSFGQIQPFGHLTIFSEDGDKFYLILNGERMNDEPQTNIRVEELVQPYYNAKIIFEDKLRQEISKNFLQIADVDGVFMDVTYKIRRDKNKPSKMKLNFFSMIPVVDGFIPPSNVYVRRWGQPAPPQQVIVQQSAPVGVVQQTTTTTTTTNGGVNAGVNVGGVGVNISINDPIMTGSTTITETTTVTTTGGGTAVVVQEPLQEGCYGARPMNNGNFNSALQTIKNQGFDESRLKTAKQIAQNNCLNTNQIVEICKIFAFEETKLDFAKFAFDACVEPQNYFKVNNVFSFSSSADELNDFISRR</sequence>
<comment type="caution">
    <text evidence="3">The sequence shown here is derived from an EMBL/GenBank/DDBJ whole genome shotgun (WGS) entry which is preliminary data.</text>
</comment>
<dbReference type="EMBL" id="SBKQ01000001">
    <property type="protein sequence ID" value="RXR35374.1"/>
    <property type="molecule type" value="Genomic_DNA"/>
</dbReference>
<reference evidence="4" key="1">
    <citation type="submission" date="2019-01" db="EMBL/GenBank/DDBJ databases">
        <title>Cytophagaceae bacterium strain CAR-16.</title>
        <authorList>
            <person name="Chen W.-M."/>
        </authorList>
    </citation>
    <scope>NUCLEOTIDE SEQUENCE [LARGE SCALE GENOMIC DNA]</scope>
    <source>
        <strain evidence="4">ICH-30</strain>
    </source>
</reference>
<accession>A0A4Q1L119</accession>
<gene>
    <name evidence="3" type="ORF">EQG68_00330</name>
</gene>
<dbReference type="Proteomes" id="UP000289734">
    <property type="component" value="Unassembled WGS sequence"/>
</dbReference>
<evidence type="ECO:0000256" key="1">
    <source>
        <dbReference type="SAM" id="SignalP"/>
    </source>
</evidence>
<keyword evidence="4" id="KW-1185">Reference proteome</keyword>
<dbReference type="RefSeq" id="WP_129462798.1">
    <property type="nucleotide sequence ID" value="NZ_JACSXZ010000001.1"/>
</dbReference>
<evidence type="ECO:0000313" key="3">
    <source>
        <dbReference type="EMBL" id="RXR35374.1"/>
    </source>
</evidence>
<name>A0A4Q1L119_9FLAO</name>
<dbReference type="Pfam" id="PF14771">
    <property type="entry name" value="DUF4476"/>
    <property type="match status" value="1"/>
</dbReference>
<dbReference type="InterPro" id="IPR028011">
    <property type="entry name" value="DUF4476"/>
</dbReference>
<protein>
    <submittedName>
        <fullName evidence="3">DUF4476 domain-containing protein</fullName>
    </submittedName>
</protein>
<dbReference type="AlphaFoldDB" id="A0A4Q1L119"/>
<feature type="domain" description="DUF4476" evidence="2">
    <location>
        <begin position="226"/>
        <end position="315"/>
    </location>
</feature>
<dbReference type="OrthoDB" id="1033069at2"/>
<feature type="signal peptide" evidence="1">
    <location>
        <begin position="1"/>
        <end position="20"/>
    </location>
</feature>
<keyword evidence="1" id="KW-0732">Signal</keyword>
<proteinExistence type="predicted"/>
<feature type="chain" id="PRO_5041130097" evidence="1">
    <location>
        <begin position="21"/>
        <end position="318"/>
    </location>
</feature>
<evidence type="ECO:0000259" key="2">
    <source>
        <dbReference type="Pfam" id="PF14771"/>
    </source>
</evidence>
<organism evidence="3 4">
    <name type="scientific">Flavobacterium piscinae</name>
    <dbReference type="NCBI Taxonomy" id="2506424"/>
    <lineage>
        <taxon>Bacteria</taxon>
        <taxon>Pseudomonadati</taxon>
        <taxon>Bacteroidota</taxon>
        <taxon>Flavobacteriia</taxon>
        <taxon>Flavobacteriales</taxon>
        <taxon>Flavobacteriaceae</taxon>
        <taxon>Flavobacterium</taxon>
    </lineage>
</organism>